<keyword evidence="1" id="KW-0175">Coiled coil</keyword>
<protein>
    <submittedName>
        <fullName evidence="3">Cell division protein DivIC (FtsB), stabilizes FtsL against RasP cleavage</fullName>
    </submittedName>
</protein>
<dbReference type="InterPro" id="IPR039076">
    <property type="entry name" value="DivIC"/>
</dbReference>
<evidence type="ECO:0000256" key="2">
    <source>
        <dbReference type="SAM" id="Phobius"/>
    </source>
</evidence>
<gene>
    <name evidence="3" type="ORF">BRO54_1938</name>
</gene>
<evidence type="ECO:0000313" key="4">
    <source>
        <dbReference type="Proteomes" id="UP000186030"/>
    </source>
</evidence>
<dbReference type="RefSeq" id="WP_014194581.1">
    <property type="nucleotide sequence ID" value="NZ_MQMG01000022.1"/>
</dbReference>
<dbReference type="PANTHER" id="PTHR40027">
    <property type="entry name" value="CELL DIVISION PROTEIN DIVIC"/>
    <property type="match status" value="1"/>
</dbReference>
<dbReference type="GO" id="GO:0051301">
    <property type="term" value="P:cell division"/>
    <property type="evidence" value="ECO:0007669"/>
    <property type="project" value="UniProtKB-KW"/>
</dbReference>
<keyword evidence="2" id="KW-1133">Transmembrane helix</keyword>
<keyword evidence="3" id="KW-0132">Cell division</keyword>
<dbReference type="PANTHER" id="PTHR40027:SF1">
    <property type="entry name" value="CELL DIVISION PROTEIN DIVIC"/>
    <property type="match status" value="1"/>
</dbReference>
<dbReference type="GeneID" id="32062030"/>
<name>A0A1Q5SZM6_9BACL</name>
<organism evidence="3 4">
    <name type="scientific">Geobacillus proteiniphilus</name>
    <dbReference type="NCBI Taxonomy" id="860353"/>
    <lineage>
        <taxon>Bacteria</taxon>
        <taxon>Bacillati</taxon>
        <taxon>Bacillota</taxon>
        <taxon>Bacilli</taxon>
        <taxon>Bacillales</taxon>
        <taxon>Anoxybacillaceae</taxon>
        <taxon>Geobacillus</taxon>
    </lineage>
</organism>
<reference evidence="4" key="2">
    <citation type="submission" date="2017-01" db="EMBL/GenBank/DDBJ databases">
        <title>Genome sequencing and annotation of Geobacillus sp. 1017, a Hydrocarbon-Oxidizing Thermophilic Bacterium Isolated from a Heavy Oil Reservoir (China).</title>
        <authorList>
            <person name="Kadnikov V.V."/>
            <person name="Mardanov A.V."/>
            <person name="Poltaraus A.B."/>
            <person name="Sokolova D.S."/>
            <person name="Semenova E.M."/>
            <person name="Ravin N.V."/>
            <person name="Tourova T.P."/>
            <person name="Nazina T.N."/>
        </authorList>
    </citation>
    <scope>NUCLEOTIDE SEQUENCE [LARGE SCALE GENOMIC DNA]</scope>
    <source>
        <strain evidence="4">1017</strain>
    </source>
</reference>
<comment type="caution">
    <text evidence="3">The sequence shown here is derived from an EMBL/GenBank/DDBJ whole genome shotgun (WGS) entry which is preliminary data.</text>
</comment>
<dbReference type="Pfam" id="PF04977">
    <property type="entry name" value="DivIC"/>
    <property type="match status" value="1"/>
</dbReference>
<feature type="transmembrane region" description="Helical" evidence="2">
    <location>
        <begin position="34"/>
        <end position="56"/>
    </location>
</feature>
<accession>A0A1Q5SZM6</accession>
<dbReference type="InterPro" id="IPR007060">
    <property type="entry name" value="FtsL/DivIC"/>
</dbReference>
<dbReference type="Proteomes" id="UP000186030">
    <property type="component" value="Unassembled WGS sequence"/>
</dbReference>
<keyword evidence="2" id="KW-0812">Transmembrane</keyword>
<evidence type="ECO:0000256" key="1">
    <source>
        <dbReference type="SAM" id="Coils"/>
    </source>
</evidence>
<dbReference type="EMBL" id="MQMG01000022">
    <property type="protein sequence ID" value="OKO93479.1"/>
    <property type="molecule type" value="Genomic_DNA"/>
</dbReference>
<proteinExistence type="predicted"/>
<keyword evidence="3" id="KW-0131">Cell cycle</keyword>
<reference evidence="3 4" key="1">
    <citation type="submission" date="2016-11" db="EMBL/GenBank/DDBJ databases">
        <authorList>
            <person name="Kadnikov V."/>
            <person name="Nazina T."/>
        </authorList>
    </citation>
    <scope>NUCLEOTIDE SEQUENCE [LARGE SCALE GENOMIC DNA]</scope>
    <source>
        <strain evidence="3 4">1017</strain>
    </source>
</reference>
<dbReference type="AlphaFoldDB" id="A0A1Q5SZM6"/>
<feature type="coiled-coil region" evidence="1">
    <location>
        <begin position="63"/>
        <end position="97"/>
    </location>
</feature>
<sequence>MNVPRRTNVTKLSSTYIAEHEEKKQKAARRRRVVAVRLVVWSLLFAIFASALVYTLHSQAKAIDAKTAEQQKLKEQLAELERKEKQLKEEMKKLHDDDYIAELARKKYYLSKDGEIIFVLPEK</sequence>
<keyword evidence="2" id="KW-0472">Membrane</keyword>
<evidence type="ECO:0000313" key="3">
    <source>
        <dbReference type="EMBL" id="OKO93479.1"/>
    </source>
</evidence>